<dbReference type="InterPro" id="IPR000719">
    <property type="entry name" value="Prot_kinase_dom"/>
</dbReference>
<dbReference type="InterPro" id="IPR008271">
    <property type="entry name" value="Ser/Thr_kinase_AS"/>
</dbReference>
<keyword evidence="4" id="KW-0418">Kinase</keyword>
<protein>
    <submittedName>
        <fullName evidence="4">Tegument serine/threonine protein kinase</fullName>
    </submittedName>
    <submittedName>
        <fullName evidence="3">UL13</fullName>
    </submittedName>
</protein>
<sequence length="524" mass="58869">MAGRRRRSPISEMNPIGSSAKKQRSSSKPNTSIYAFAWVPDSTENSIEMRDCSESPNITSAGKRRCSGIRRLGGATVYSGEHNSKERKDPGKRKTKSRWSLASRFSLVSPPGGKPLTRAPRMPSYILQATRIENVFNVVFSINPSLHFTSVALPEQPSFLGSGGYGEVQLYKRNGIALKTSRQHFRGELLMTLLASESGLRAKSIIGEDRIITILGFSLPYKQMIFKAYDMDMTLYSHKLAKITPKARHWAALERAYIGLAKALTFLNISCGLTHLDVKSENIFINVVSGTDLVLLDAVLGDFSLMLLNANSTIMRSELEIQTGATNPTKIRIYRRNVQPIFCMVLGHAYAQPPEILLNALNGDGLTTPIEPINPEEGLAIDIYALGQSLIEVLINASLNPLNRLALVRNPTYFYFHHQVRRDFLLSSLAYRCIFFRRIFPTTDLTIQFGNPWNNYDDIRHKLRDLEYRGSFGAHYNRFNLTHGRLFDELVIPQSISQLLELAALFCHANPKARSAAPLLWIYN</sequence>
<dbReference type="GO" id="GO:0004674">
    <property type="term" value="F:protein serine/threonine kinase activity"/>
    <property type="evidence" value="ECO:0007669"/>
    <property type="project" value="UniProtKB-KW"/>
</dbReference>
<dbReference type="InterPro" id="IPR011009">
    <property type="entry name" value="Kinase-like_dom_sf"/>
</dbReference>
<reference evidence="5 6" key="3">
    <citation type="journal article" date="2012" name="J. Virol.">
        <title>Complete genomic sequence of chinese virulent duck enteritis virus.</title>
        <authorList>
            <person name="Wu Y."/>
            <person name="Cheng A."/>
            <person name="Wang M."/>
            <person name="Yang Q."/>
            <person name="Zhu D."/>
            <person name="Jia R."/>
            <person name="Chen S."/>
            <person name="Zhou Y."/>
            <person name="Wang X."/>
            <person name="Chen X."/>
        </authorList>
    </citation>
    <scope>NUCLEOTIDE SEQUENCE [LARGE SCALE GENOMIC DNA]</scope>
    <source>
        <strain evidence="5">CHv</strain>
    </source>
</reference>
<evidence type="ECO:0000256" key="1">
    <source>
        <dbReference type="SAM" id="MobiDB-lite"/>
    </source>
</evidence>
<dbReference type="EMBL" id="EU195098">
    <property type="protein sequence ID" value="ABY73920.1"/>
    <property type="molecule type" value="Genomic_DNA"/>
</dbReference>
<dbReference type="Gene3D" id="1.10.510.10">
    <property type="entry name" value="Transferase(Phosphotransferase) domain 1"/>
    <property type="match status" value="1"/>
</dbReference>
<feature type="region of interest" description="Disordered" evidence="1">
    <location>
        <begin position="77"/>
        <end position="97"/>
    </location>
</feature>
<keyword evidence="4" id="KW-0808">Transferase</keyword>
<feature type="region of interest" description="Disordered" evidence="1">
    <location>
        <begin position="1"/>
        <end position="30"/>
    </location>
</feature>
<evidence type="ECO:0000313" key="6">
    <source>
        <dbReference type="Proteomes" id="UP000135812"/>
    </source>
</evidence>
<gene>
    <name evidence="3" type="primary">UL13</name>
</gene>
<feature type="domain" description="Protein kinase" evidence="2">
    <location>
        <begin position="154"/>
        <end position="524"/>
    </location>
</feature>
<dbReference type="PROSITE" id="PS50011">
    <property type="entry name" value="PROTEIN_KINASE_DOM"/>
    <property type="match status" value="1"/>
</dbReference>
<reference evidence="4" key="2">
    <citation type="submission" date="2007-10" db="EMBL/GenBank/DDBJ databases">
        <title>Discovery and functional identification of novel Duck enteritis virus UL13 gene.</title>
        <authorList>
            <person name="Cheng A.C."/>
            <person name="Wang M.S."/>
            <person name="Zhu D.K."/>
            <person name="Guo Y.F."/>
            <person name="Jia R.Y."/>
            <person name="Luo Q.H."/>
        </authorList>
    </citation>
    <scope>NUCLEOTIDE SEQUENCE</scope>
    <source>
        <strain evidence="4">CHv</strain>
    </source>
</reference>
<keyword evidence="4" id="KW-0723">Serine/threonine-protein kinase</keyword>
<dbReference type="EMBL" id="JQ647509">
    <property type="protein sequence ID" value="AFC61870.1"/>
    <property type="molecule type" value="Genomic_DNA"/>
</dbReference>
<reference evidence="3" key="1">
    <citation type="submission" date="2007-03" db="EMBL/GenBank/DDBJ databases">
        <title>Molecular characterization of duck enteritis virus from UL11 to UL16 genes homologous to HSV-1.</title>
        <authorList>
            <person name="Gao Y."/>
            <person name="Liu S."/>
            <person name="Kong X."/>
        </authorList>
    </citation>
    <scope>NUCLEOTIDE SEQUENCE</scope>
    <source>
        <strain evidence="3">DEV Clone-03</strain>
    </source>
</reference>
<accession>A5A413</accession>
<dbReference type="EMBL" id="EF524094">
    <property type="protein sequence ID" value="ABP88836.1"/>
    <property type="molecule type" value="Genomic_DNA"/>
</dbReference>
<dbReference type="Proteomes" id="UP000135812">
    <property type="component" value="Genome"/>
</dbReference>
<name>A5A413_9ALPH</name>
<dbReference type="SUPFAM" id="SSF56112">
    <property type="entry name" value="Protein kinase-like (PK-like)"/>
    <property type="match status" value="1"/>
</dbReference>
<dbReference type="PROSITE" id="PS00108">
    <property type="entry name" value="PROTEIN_KINASE_ST"/>
    <property type="match status" value="1"/>
</dbReference>
<dbReference type="GO" id="GO:0005524">
    <property type="term" value="F:ATP binding"/>
    <property type="evidence" value="ECO:0007669"/>
    <property type="project" value="InterPro"/>
</dbReference>
<evidence type="ECO:0000313" key="3">
    <source>
        <dbReference type="EMBL" id="ABP88836.1"/>
    </source>
</evidence>
<evidence type="ECO:0000313" key="5">
    <source>
        <dbReference type="EMBL" id="AFC61870.1"/>
    </source>
</evidence>
<evidence type="ECO:0000313" key="4">
    <source>
        <dbReference type="EMBL" id="ABY73920.1"/>
    </source>
</evidence>
<organism evidence="3">
    <name type="scientific">anatid alphaherpesvirus 1</name>
    <dbReference type="NCBI Taxonomy" id="104388"/>
    <lineage>
        <taxon>Viruses</taxon>
        <taxon>Duplodnaviria</taxon>
        <taxon>Heunggongvirae</taxon>
        <taxon>Peploviricota</taxon>
        <taxon>Herviviricetes</taxon>
        <taxon>Herpesvirales</taxon>
        <taxon>Orthoherpesviridae</taxon>
        <taxon>Alphaherpesvirinae</taxon>
        <taxon>Mardivirus</taxon>
        <taxon>Mardivirus anatidalpha1</taxon>
    </lineage>
</organism>
<proteinExistence type="predicted"/>
<evidence type="ECO:0000259" key="2">
    <source>
        <dbReference type="PROSITE" id="PS50011"/>
    </source>
</evidence>